<accession>E0S626</accession>
<gene>
    <name evidence="2" type="ORF">Eint_030150</name>
</gene>
<keyword evidence="3" id="KW-1185">Reference proteome</keyword>
<organism evidence="2 3">
    <name type="scientific">Encephalitozoon intestinalis (strain ATCC 50506)</name>
    <name type="common">Microsporidian parasite</name>
    <name type="synonym">Septata intestinalis</name>
    <dbReference type="NCBI Taxonomy" id="876142"/>
    <lineage>
        <taxon>Eukaryota</taxon>
        <taxon>Fungi</taxon>
        <taxon>Fungi incertae sedis</taxon>
        <taxon>Microsporidia</taxon>
        <taxon>Unikaryonidae</taxon>
        <taxon>Encephalitozoon</taxon>
    </lineage>
</organism>
<proteinExistence type="predicted"/>
<evidence type="ECO:0000313" key="2">
    <source>
        <dbReference type="EMBL" id="ADM11161.1"/>
    </source>
</evidence>
<reference evidence="2 3" key="2">
    <citation type="journal article" date="2012" name="Proc. Natl. Acad. Sci. U.S.A.">
        <title>Gain and loss of multiple functionally related, horizontally transferred genes in the reduced genomes of two microsporidian parasites.</title>
        <authorList>
            <person name="Pombert J.-F."/>
            <person name="Selman M."/>
            <person name="Burki F."/>
            <person name="Bardell F.T."/>
            <person name="Farinelli L."/>
            <person name="Solter L.F."/>
            <person name="Whitman D.W."/>
            <person name="Weiss L.M."/>
            <person name="Corradi N."/>
            <person name="Keeling P.J."/>
        </authorList>
    </citation>
    <scope>NUCLEOTIDE SEQUENCE [LARGE SCALE GENOMIC DNA]</scope>
    <source>
        <strain evidence="2 3">ATCC 50506</strain>
    </source>
</reference>
<sequence length="131" mass="15066">MGVKEIGDGKYGRVIAVSPDPLKITCKRGIKKDQKEAPKDIKEKPFRNKSKVKLFKCVSMWKNPTSQIISLESRIAHDRFRSIQPKINIKDFAELKSSLDNAEHLYSQDFAKRSIKEPEEIKELSKPQEPL</sequence>
<dbReference type="GO" id="GO:0000398">
    <property type="term" value="P:mRNA splicing, via spliceosome"/>
    <property type="evidence" value="ECO:0007669"/>
    <property type="project" value="InterPro"/>
</dbReference>
<dbReference type="GO" id="GO:0005681">
    <property type="term" value="C:spliceosomal complex"/>
    <property type="evidence" value="ECO:0007669"/>
    <property type="project" value="InterPro"/>
</dbReference>
<dbReference type="KEGG" id="ein:Eint_030150"/>
<dbReference type="Pfam" id="PF02731">
    <property type="entry name" value="SKIP_SNW"/>
    <property type="match status" value="1"/>
</dbReference>
<name>E0S626_ENCIT</name>
<dbReference type="RefSeq" id="XP_003072521.1">
    <property type="nucleotide sequence ID" value="XM_003072475.1"/>
</dbReference>
<dbReference type="HOGENOM" id="CLU_1927572_0_0_1"/>
<dbReference type="GeneID" id="9698903"/>
<dbReference type="AlphaFoldDB" id="E0S626"/>
<dbReference type="VEuPathDB" id="MicrosporidiaDB:Eint_030150"/>
<evidence type="ECO:0000313" key="3">
    <source>
        <dbReference type="Proteomes" id="UP000002313"/>
    </source>
</evidence>
<dbReference type="Proteomes" id="UP000002313">
    <property type="component" value="Chromosome III"/>
</dbReference>
<protein>
    <recommendedName>
        <fullName evidence="1">SKI-interacting protein SKIP SNW domain-containing protein</fullName>
    </recommendedName>
</protein>
<dbReference type="EMBL" id="CP001944">
    <property type="protein sequence ID" value="ADM11161.1"/>
    <property type="molecule type" value="Genomic_DNA"/>
</dbReference>
<evidence type="ECO:0000259" key="1">
    <source>
        <dbReference type="Pfam" id="PF02731"/>
    </source>
</evidence>
<feature type="domain" description="SKI-interacting protein SKIP SNW" evidence="1">
    <location>
        <begin position="15"/>
        <end position="123"/>
    </location>
</feature>
<dbReference type="InterPro" id="IPR004015">
    <property type="entry name" value="SKI-int_prot_SKIP_SNW-dom"/>
</dbReference>
<dbReference type="OrthoDB" id="6513151at2759"/>
<reference evidence="2 3" key="1">
    <citation type="journal article" date="2010" name="Nat. Commun.">
        <title>The complete sequence of the smallest known nuclear genome from the microsporidian Encephalitozoon intestinalis.</title>
        <authorList>
            <person name="Corradi N."/>
            <person name="Pombert J.-F."/>
            <person name="Farinelli L."/>
            <person name="Didier E.S."/>
            <person name="Keeling P.J."/>
        </authorList>
    </citation>
    <scope>NUCLEOTIDE SEQUENCE [LARGE SCALE GENOMIC DNA]</scope>
    <source>
        <strain evidence="2 3">ATCC 50506</strain>
    </source>
</reference>